<organism evidence="2 3">
    <name type="scientific">Populus alba x Populus x berolinensis</name>
    <dbReference type="NCBI Taxonomy" id="444605"/>
    <lineage>
        <taxon>Eukaryota</taxon>
        <taxon>Viridiplantae</taxon>
        <taxon>Streptophyta</taxon>
        <taxon>Embryophyta</taxon>
        <taxon>Tracheophyta</taxon>
        <taxon>Spermatophyta</taxon>
        <taxon>Magnoliopsida</taxon>
        <taxon>eudicotyledons</taxon>
        <taxon>Gunneridae</taxon>
        <taxon>Pentapetalae</taxon>
        <taxon>rosids</taxon>
        <taxon>fabids</taxon>
        <taxon>Malpighiales</taxon>
        <taxon>Salicaceae</taxon>
        <taxon>Saliceae</taxon>
        <taxon>Populus</taxon>
    </lineage>
</organism>
<comment type="caution">
    <text evidence="2">The sequence shown here is derived from an EMBL/GenBank/DDBJ whole genome shotgun (WGS) entry which is preliminary data.</text>
</comment>
<reference evidence="2" key="1">
    <citation type="journal article" date="2023" name="Mol. Ecol. Resour.">
        <title>Chromosome-level genome assembly of a triploid poplar Populus alba 'Berolinensis'.</title>
        <authorList>
            <person name="Chen S."/>
            <person name="Yu Y."/>
            <person name="Wang X."/>
            <person name="Wang S."/>
            <person name="Zhang T."/>
            <person name="Zhou Y."/>
            <person name="He R."/>
            <person name="Meng N."/>
            <person name="Wang Y."/>
            <person name="Liu W."/>
            <person name="Liu Z."/>
            <person name="Liu J."/>
            <person name="Guo Q."/>
            <person name="Huang H."/>
            <person name="Sederoff R.R."/>
            <person name="Wang G."/>
            <person name="Qu G."/>
            <person name="Chen S."/>
        </authorList>
    </citation>
    <scope>NUCLEOTIDE SEQUENCE</scope>
    <source>
        <strain evidence="2">SC-2020</strain>
    </source>
</reference>
<protein>
    <submittedName>
        <fullName evidence="2">Uncharacterized protein</fullName>
    </submittedName>
</protein>
<accession>A0AAD6M4B9</accession>
<gene>
    <name evidence="2" type="ORF">NC653_029240</name>
</gene>
<keyword evidence="3" id="KW-1185">Reference proteome</keyword>
<dbReference type="EMBL" id="JAQIZT010000012">
    <property type="protein sequence ID" value="KAJ6977267.1"/>
    <property type="molecule type" value="Genomic_DNA"/>
</dbReference>
<proteinExistence type="predicted"/>
<dbReference type="AlphaFoldDB" id="A0AAD6M4B9"/>
<feature type="region of interest" description="Disordered" evidence="1">
    <location>
        <begin position="197"/>
        <end position="220"/>
    </location>
</feature>
<name>A0AAD6M4B9_9ROSI</name>
<evidence type="ECO:0000313" key="3">
    <source>
        <dbReference type="Proteomes" id="UP001164929"/>
    </source>
</evidence>
<feature type="compositionally biased region" description="Basic and acidic residues" evidence="1">
    <location>
        <begin position="203"/>
        <end position="212"/>
    </location>
</feature>
<sequence length="220" mass="24509">MVRYLVLHLLEGLSHNQGEVWLSPEEEEAACLLIAFPHRFLCRSELHSKSTESVGWPPLEGHCEDEAEEFNDAMDLPCRGDRTLDSLERFTNSAKITLERCGVCDGEGDCSGEQILDETLAAHREWRLSFNLCNKPKPFCAPQKIAPPQGGSNNPTFPPVTKAVADIHKSDKAHKQKATLSLYLPYKTTSIETNPLLTKASKRTSDKTEPEKNITALANH</sequence>
<evidence type="ECO:0000313" key="2">
    <source>
        <dbReference type="EMBL" id="KAJ6977267.1"/>
    </source>
</evidence>
<dbReference type="Proteomes" id="UP001164929">
    <property type="component" value="Chromosome 12"/>
</dbReference>
<evidence type="ECO:0000256" key="1">
    <source>
        <dbReference type="SAM" id="MobiDB-lite"/>
    </source>
</evidence>